<dbReference type="GO" id="GO:0030289">
    <property type="term" value="C:protein phosphatase 4 complex"/>
    <property type="evidence" value="ECO:0007669"/>
    <property type="project" value="InterPro"/>
</dbReference>
<dbReference type="PANTHER" id="PTHR16487">
    <property type="entry name" value="PPP4R2-RELATED PROTEIN"/>
    <property type="match status" value="1"/>
</dbReference>
<feature type="compositionally biased region" description="Basic and acidic residues" evidence="2">
    <location>
        <begin position="247"/>
        <end position="275"/>
    </location>
</feature>
<feature type="region of interest" description="Disordered" evidence="2">
    <location>
        <begin position="163"/>
        <end position="412"/>
    </location>
</feature>
<dbReference type="Proteomes" id="UP000472264">
    <property type="component" value="Chromosome 7"/>
</dbReference>
<dbReference type="InterPro" id="IPR015267">
    <property type="entry name" value="PPP4R2"/>
</dbReference>
<proteinExistence type="inferred from homology"/>
<dbReference type="Pfam" id="PF09184">
    <property type="entry name" value="PPP4R2"/>
    <property type="match status" value="1"/>
</dbReference>
<dbReference type="GeneID" id="115045840"/>
<protein>
    <submittedName>
        <fullName evidence="3">Serine/threonine-protein phosphatase 4 regulatory subunit 2-like</fullName>
    </submittedName>
</protein>
<evidence type="ECO:0000313" key="3">
    <source>
        <dbReference type="Ensembl" id="ENSENLP00000012139.1"/>
    </source>
</evidence>
<feature type="compositionally biased region" description="Polar residues" evidence="2">
    <location>
        <begin position="216"/>
        <end position="230"/>
    </location>
</feature>
<dbReference type="PANTHER" id="PTHR16487:SF6">
    <property type="entry name" value="SERINE_THREONINE-PROTEIN PHOSPHATASE 4 REGULATORY SUBUNIT 2-A"/>
    <property type="match status" value="1"/>
</dbReference>
<dbReference type="GO" id="GO:0019888">
    <property type="term" value="F:protein phosphatase regulator activity"/>
    <property type="evidence" value="ECO:0007669"/>
    <property type="project" value="InterPro"/>
</dbReference>
<gene>
    <name evidence="3" type="primary">LOC115045840</name>
</gene>
<feature type="compositionally biased region" description="Acidic residues" evidence="2">
    <location>
        <begin position="237"/>
        <end position="246"/>
    </location>
</feature>
<name>A0A665TYW8_ECHNA</name>
<sequence length="412" mass="45594">MDIDALLEAFQDFEKKGKKETCPALEQFLCHVAKTGQPLILWSQFKTYFMFKLEKVMDDFHASTPEQRGQHNPNVENVPFEEMKKRILKIVDGYNGIPFTIQRLCELLVDPKRNYTGTDKFLRGLEKNVMVVSCVYPTSEKNGASSVNRMNGVMFPGNSSLYSDSRNVNGPGTPKPLNRPKLSLSTSLSTNGLPDCPVSKEPDQTTEHVEEHHISDTSLSEAEITPNSGIKNKHPEEEEEEEEKDSDADKQEVKRLKFDEKEEERTESKDNESSCHKVSGSLSETLESSKDSCGQEFRSAASCDSTLISEEHEPINTQTETSEREGDPSETEEAHSQNTDQRELPAPSEKSTSFEEDSGESSSSSSTTTDGEGLPNDKQGPSSSSISPDLSTEGDADSSNNTETATEPGEQD</sequence>
<reference evidence="3" key="3">
    <citation type="submission" date="2025-09" db="UniProtKB">
        <authorList>
            <consortium name="Ensembl"/>
        </authorList>
    </citation>
    <scope>IDENTIFICATION</scope>
</reference>
<dbReference type="OrthoDB" id="341898at2759"/>
<feature type="compositionally biased region" description="Basic and acidic residues" evidence="2">
    <location>
        <begin position="321"/>
        <end position="343"/>
    </location>
</feature>
<evidence type="ECO:0000313" key="4">
    <source>
        <dbReference type="Proteomes" id="UP000472264"/>
    </source>
</evidence>
<organism evidence="3 4">
    <name type="scientific">Echeneis naucrates</name>
    <name type="common">Live sharksucker</name>
    <dbReference type="NCBI Taxonomy" id="173247"/>
    <lineage>
        <taxon>Eukaryota</taxon>
        <taxon>Metazoa</taxon>
        <taxon>Chordata</taxon>
        <taxon>Craniata</taxon>
        <taxon>Vertebrata</taxon>
        <taxon>Euteleostomi</taxon>
        <taxon>Actinopterygii</taxon>
        <taxon>Neopterygii</taxon>
        <taxon>Teleostei</taxon>
        <taxon>Neoteleostei</taxon>
        <taxon>Acanthomorphata</taxon>
        <taxon>Carangaria</taxon>
        <taxon>Carangiformes</taxon>
        <taxon>Echeneidae</taxon>
        <taxon>Echeneis</taxon>
    </lineage>
</organism>
<feature type="compositionally biased region" description="Basic and acidic residues" evidence="2">
    <location>
        <begin position="198"/>
        <end position="215"/>
    </location>
</feature>
<dbReference type="InParanoid" id="A0A665TYW8"/>
<dbReference type="AlphaFoldDB" id="A0A665TYW8"/>
<dbReference type="GO" id="GO:0005634">
    <property type="term" value="C:nucleus"/>
    <property type="evidence" value="ECO:0007669"/>
    <property type="project" value="TreeGrafter"/>
</dbReference>
<evidence type="ECO:0000256" key="1">
    <source>
        <dbReference type="ARBA" id="ARBA00009207"/>
    </source>
</evidence>
<comment type="similarity">
    <text evidence="1">Belongs to the PPP4R2 family.</text>
</comment>
<dbReference type="Ensembl" id="ENSENLT00000012649.1">
    <property type="protein sequence ID" value="ENSENLP00000012139.1"/>
    <property type="gene ID" value="ENSENLG00000005823.1"/>
</dbReference>
<evidence type="ECO:0000256" key="2">
    <source>
        <dbReference type="SAM" id="MobiDB-lite"/>
    </source>
</evidence>
<reference evidence="3" key="1">
    <citation type="submission" date="2021-04" db="EMBL/GenBank/DDBJ databases">
        <authorList>
            <consortium name="Wellcome Sanger Institute Data Sharing"/>
        </authorList>
    </citation>
    <scope>NUCLEOTIDE SEQUENCE [LARGE SCALE GENOMIC DNA]</scope>
</reference>
<reference evidence="3" key="2">
    <citation type="submission" date="2025-08" db="UniProtKB">
        <authorList>
            <consortium name="Ensembl"/>
        </authorList>
    </citation>
    <scope>IDENTIFICATION</scope>
</reference>
<accession>A0A665TYW8</accession>
<feature type="compositionally biased region" description="Low complexity" evidence="2">
    <location>
        <begin position="360"/>
        <end position="373"/>
    </location>
</feature>
<dbReference type="GO" id="GO:0005737">
    <property type="term" value="C:cytoplasm"/>
    <property type="evidence" value="ECO:0007669"/>
    <property type="project" value="TreeGrafter"/>
</dbReference>
<dbReference type="RefSeq" id="XP_029361625.1">
    <property type="nucleotide sequence ID" value="XM_029505765.1"/>
</dbReference>
<keyword evidence="4" id="KW-1185">Reference proteome</keyword>
<dbReference type="OMA" id="QFKTYFL"/>